<sequence>MDYLVIRVVQKEKELKIQYRGFGCKTIEDRHRSLVQEKNAMRYLDEYSEWARDVEDLSLGEAVFVDVFVGSSRVDGHVHLPSPSLETAIAFLVIVNPENSSGGGLELVTANLQIQILLHPKHGVAIEQQPGTSNFLTEVIEAAGVINYSRARTESFDDAVAPYLLNPAQLHDHVDYINKYDQSTTLEELMDYLVIRVVQKEKELKIQYRGFGCKTIEDRHRSLVQEKNAMRYLDEYSGEQAMTLSELDLVKKLHVFRNLHRAYHGYGILYVFIDAKAWNNHFRREIVDVVGQRPLTVSSMSISLARLTLSTSGR</sequence>
<accession>A0A3P8E6K4</accession>
<accession>A0A183GS91</accession>
<dbReference type="OrthoDB" id="7465656at2759"/>
<reference evidence="2 3" key="1">
    <citation type="submission" date="2018-11" db="EMBL/GenBank/DDBJ databases">
        <authorList>
            <consortium name="Pathogen Informatics"/>
        </authorList>
    </citation>
    <scope>NUCLEOTIDE SEQUENCE [LARGE SCALE GENOMIC DNA]</scope>
</reference>
<evidence type="ECO:0000313" key="2">
    <source>
        <dbReference type="EMBL" id="VDP52101.1"/>
    </source>
</evidence>
<evidence type="ECO:0000313" key="3">
    <source>
        <dbReference type="Proteomes" id="UP000050761"/>
    </source>
</evidence>
<protein>
    <submittedName>
        <fullName evidence="4">RdRp catalytic domain-containing protein</fullName>
    </submittedName>
</protein>
<dbReference type="Pfam" id="PF00946">
    <property type="entry name" value="Mononeg_RNA_pol"/>
    <property type="match status" value="1"/>
</dbReference>
<dbReference type="AlphaFoldDB" id="A0A183GS91"/>
<dbReference type="GO" id="GO:0005524">
    <property type="term" value="F:ATP binding"/>
    <property type="evidence" value="ECO:0007669"/>
    <property type="project" value="InterPro"/>
</dbReference>
<dbReference type="Proteomes" id="UP000050761">
    <property type="component" value="Unassembled WGS sequence"/>
</dbReference>
<dbReference type="GO" id="GO:0003968">
    <property type="term" value="F:RNA-directed RNA polymerase activity"/>
    <property type="evidence" value="ECO:0007669"/>
    <property type="project" value="InterPro"/>
</dbReference>
<proteinExistence type="predicted"/>
<evidence type="ECO:0000313" key="4">
    <source>
        <dbReference type="WBParaSite" id="HPBE_0002556101-mRNA-1"/>
    </source>
</evidence>
<evidence type="ECO:0000259" key="1">
    <source>
        <dbReference type="Pfam" id="PF00946"/>
    </source>
</evidence>
<organism evidence="3 4">
    <name type="scientific">Heligmosomoides polygyrus</name>
    <name type="common">Parasitic roundworm</name>
    <dbReference type="NCBI Taxonomy" id="6339"/>
    <lineage>
        <taxon>Eukaryota</taxon>
        <taxon>Metazoa</taxon>
        <taxon>Ecdysozoa</taxon>
        <taxon>Nematoda</taxon>
        <taxon>Chromadorea</taxon>
        <taxon>Rhabditida</taxon>
        <taxon>Rhabditina</taxon>
        <taxon>Rhabditomorpha</taxon>
        <taxon>Strongyloidea</taxon>
        <taxon>Heligmosomidae</taxon>
        <taxon>Heligmosomoides</taxon>
    </lineage>
</organism>
<dbReference type="InterPro" id="IPR014023">
    <property type="entry name" value="Mononeg_RNA_pol_cat"/>
</dbReference>
<dbReference type="WBParaSite" id="HPBE_0002556101-mRNA-1">
    <property type="protein sequence ID" value="HPBE_0002556101-mRNA-1"/>
    <property type="gene ID" value="HPBE_0002556101"/>
</dbReference>
<feature type="domain" description="RdRp catalytic" evidence="1">
    <location>
        <begin position="191"/>
        <end position="292"/>
    </location>
</feature>
<dbReference type="EMBL" id="UZAH01038124">
    <property type="protein sequence ID" value="VDP52101.1"/>
    <property type="molecule type" value="Genomic_DNA"/>
</dbReference>
<name>A0A183GS91_HELPZ</name>
<dbReference type="GO" id="GO:0004482">
    <property type="term" value="F:mRNA 5'-cap (guanine-N7-)-methyltransferase activity"/>
    <property type="evidence" value="ECO:0007669"/>
    <property type="project" value="InterPro"/>
</dbReference>
<reference evidence="4" key="2">
    <citation type="submission" date="2019-09" db="UniProtKB">
        <authorList>
            <consortium name="WormBaseParasite"/>
        </authorList>
    </citation>
    <scope>IDENTIFICATION</scope>
</reference>
<gene>
    <name evidence="2" type="ORF">HPBE_LOCUS25560</name>
</gene>
<keyword evidence="3" id="KW-1185">Reference proteome</keyword>